<dbReference type="RefSeq" id="WP_029630478.1">
    <property type="nucleotide sequence ID" value="NZ_JACJTA010000006.1"/>
</dbReference>
<gene>
    <name evidence="1" type="ORF">H6G81_04725</name>
</gene>
<name>A0ABR8GKZ1_9CYAN</name>
<reference evidence="1 2" key="1">
    <citation type="journal article" date="2020" name="ISME J.">
        <title>Comparative genomics reveals insights into cyanobacterial evolution and habitat adaptation.</title>
        <authorList>
            <person name="Chen M.Y."/>
            <person name="Teng W.K."/>
            <person name="Zhao L."/>
            <person name="Hu C.X."/>
            <person name="Zhou Y.K."/>
            <person name="Han B.P."/>
            <person name="Song L.R."/>
            <person name="Shu W.S."/>
        </authorList>
    </citation>
    <scope>NUCLEOTIDE SEQUENCE [LARGE SCALE GENOMIC DNA]</scope>
    <source>
        <strain evidence="1 2">FACHB-248</strain>
    </source>
</reference>
<evidence type="ECO:0000313" key="1">
    <source>
        <dbReference type="EMBL" id="MBD2603854.1"/>
    </source>
</evidence>
<accession>A0ABR8GKZ1</accession>
<evidence type="ECO:0000313" key="2">
    <source>
        <dbReference type="Proteomes" id="UP000660380"/>
    </source>
</evidence>
<dbReference type="EMBL" id="JACJTA010000006">
    <property type="protein sequence ID" value="MBD2603854.1"/>
    <property type="molecule type" value="Genomic_DNA"/>
</dbReference>
<proteinExistence type="predicted"/>
<organism evidence="1 2">
    <name type="scientific">Scytonema hofmannii FACHB-248</name>
    <dbReference type="NCBI Taxonomy" id="1842502"/>
    <lineage>
        <taxon>Bacteria</taxon>
        <taxon>Bacillati</taxon>
        <taxon>Cyanobacteriota</taxon>
        <taxon>Cyanophyceae</taxon>
        <taxon>Nostocales</taxon>
        <taxon>Scytonemataceae</taxon>
        <taxon>Scytonema</taxon>
    </lineage>
</organism>
<dbReference type="Proteomes" id="UP000660380">
    <property type="component" value="Unassembled WGS sequence"/>
</dbReference>
<sequence length="116" mass="13613">MSTTSIIHPLHFQIIQRIGTTWYFKYGSVFYNRTDKSLPESNRERLFGITKNKIVIELFRINGGNSGYYLANLRDKKYYYCGDNWEDIKAKLQELGIGTDEPNNYSVQYFAPQLLL</sequence>
<comment type="caution">
    <text evidence="1">The sequence shown here is derived from an EMBL/GenBank/DDBJ whole genome shotgun (WGS) entry which is preliminary data.</text>
</comment>
<protein>
    <submittedName>
        <fullName evidence="1">Uncharacterized protein</fullName>
    </submittedName>
</protein>
<keyword evidence="2" id="KW-1185">Reference proteome</keyword>